<accession>A0A482IP72</accession>
<dbReference type="Proteomes" id="UP000253772">
    <property type="component" value="Chromosome c1"/>
</dbReference>
<dbReference type="AlphaFoldDB" id="A0A482IP72"/>
<gene>
    <name evidence="1" type="ORF">DDF84_003140</name>
</gene>
<organism evidence="1 2">
    <name type="scientific">Cupriavidus metallidurans</name>
    <dbReference type="NCBI Taxonomy" id="119219"/>
    <lineage>
        <taxon>Bacteria</taxon>
        <taxon>Pseudomonadati</taxon>
        <taxon>Pseudomonadota</taxon>
        <taxon>Betaproteobacteria</taxon>
        <taxon>Burkholderiales</taxon>
        <taxon>Burkholderiaceae</taxon>
        <taxon>Cupriavidus</taxon>
    </lineage>
</organism>
<dbReference type="InterPro" id="IPR023346">
    <property type="entry name" value="Lysozyme-like_dom_sf"/>
</dbReference>
<dbReference type="Gene3D" id="1.10.530.10">
    <property type="match status" value="1"/>
</dbReference>
<evidence type="ECO:0000313" key="1">
    <source>
        <dbReference type="EMBL" id="QBP08814.1"/>
    </source>
</evidence>
<dbReference type="SUPFAM" id="SSF53955">
    <property type="entry name" value="Lysozyme-like"/>
    <property type="match status" value="1"/>
</dbReference>
<dbReference type="OrthoDB" id="1242806at2"/>
<protein>
    <submittedName>
        <fullName evidence="1">Chitinase</fullName>
    </submittedName>
</protein>
<reference evidence="1 2" key="1">
    <citation type="submission" date="2019-03" db="EMBL/GenBank/DDBJ databases">
        <title>Comparative insights into the high quality Complete genome sequence of highly metal resistant Cupriavidus metallidurans strain BS1 isolated from a gold-copper mine.</title>
        <authorList>
            <person name="Mazhar H.S."/>
            <person name="Rensing C."/>
        </authorList>
    </citation>
    <scope>NUCLEOTIDE SEQUENCE [LARGE SCALE GENOMIC DNA]</scope>
    <source>
        <strain evidence="1 2">BS1</strain>
    </source>
</reference>
<evidence type="ECO:0000313" key="2">
    <source>
        <dbReference type="Proteomes" id="UP000253772"/>
    </source>
</evidence>
<sequence length="867" mass="96327">MATTPTTPSLPPLKPLRFTFPFRKKGNGTASVEITDEHEFHRILKNEPSGTYSLSSKGMWHGGIHISEAGAGQALDLKGGVRCIADGDVVAWRLNRSYPISELPAQNGKPAFSAPYSTGFALVRHAMEFPRGTKLTFFSLYMHLQDLAGYESDATLPKPAYWTPEFKVTEYAQDKPHVSPRGVTAPSEQKGLRVRATHPHGAPRCILPLGTQFSISERAGDWGKIKDIHGTQPYPPTVGAHVAPSAAVGGWAFLGKEHGGYVADAVMPDSMLDQVVVPPQPVPIKAGDLIGYLGRYDSLGQQISNQMVHIEVFCGDAIKPFLQEGRAWIEQHSPFPDRWKQLGLPSEPTILRIARQTKLYKAALNEGQDAPQTGVIQVLSLAGLAKLKDNKVMETTPGTDNQKRPWWKVDSADVRSRVVSGWVREQSFAGGRVTREFAQAWIDFDASFDEPHDPTHTMFATTKAYVDYSLGADVPAPGALAKLSPLMARVYRAIYATGDGRQAADELCDAANDPWRALRMSRLIIKHESEWANPVKWRHLIQEIETRTGPQVQHEAEQKRIEKLVWWDEVKAGVSDLPGSDVFHIHPIGMVGNFARENCKALEITTDMLKQVARATSDELLDEYVSPLNRAFVDHRFDSCISQGHFLAQILHESGEFKFTKELGGAKTYDPWRGRGLMQITFEKNYKEYQAYSGVDCTSNQMAMAELEKSNHALLSAAWFYIVKAGLRDPSNADDFIWITRVINGGFNGYDDRLKYFNRAVQSLNLQGCLKLNRDGKYRFEESRAYNEKRASCAWGIWNDSGLGKGGIARKSNDEAKKGYKRYLELDLAAGSPVDVAGQPKDKNWYGISGSVKTYVQNRLAALEASS</sequence>
<proteinExistence type="predicted"/>
<dbReference type="RefSeq" id="WP_024570744.1">
    <property type="nucleotide sequence ID" value="NZ_CP037900.1"/>
</dbReference>
<dbReference type="EMBL" id="CP037900">
    <property type="protein sequence ID" value="QBP08814.1"/>
    <property type="molecule type" value="Genomic_DNA"/>
</dbReference>
<name>A0A482IP72_9BURK</name>